<evidence type="ECO:0000256" key="1">
    <source>
        <dbReference type="ARBA" id="ARBA00005564"/>
    </source>
</evidence>
<dbReference type="Proteomes" id="UP001345691">
    <property type="component" value="Unassembled WGS sequence"/>
</dbReference>
<keyword evidence="3" id="KW-1185">Reference proteome</keyword>
<proteinExistence type="inferred from homology"/>
<dbReference type="Pfam" id="PF10282">
    <property type="entry name" value="Lactonase"/>
    <property type="match status" value="1"/>
</dbReference>
<sequence>MAIVQTDATCRTTETSLGFYVALQSTGIVEIDFDPEKGINESLAIVAINTNAGFMPGWLIAFGDTIYSISRTSPFGSDSDSGEVFAFRRTHLPKSNCNKIGLDRIAKASSNGKGGVHCDVSPDGKILAAANITDSTLSIYPLSEDGAIGKIAHIFDYNQSDPGPIKAHPHQTIFDPTGRFLIVPLRTLDRIDIFCITDSQQIERVQSISIPAPAGARHVAFNQITPGKVYMYLVSEKDNSVRVFSLNYTGAELRVLSLDLKQTLSTMGKDLGPSPDEHKDLAAEIAVSSDGRFVYVSNRHLTGMEADNLAIYSVDSEPSHDERHLTYLGSQPTQGKHPRMFALSNDEENKWVAVAHQFSQDIVVFERDTVTGFLRDIKGRISVKVATTHQAIPDKVLFEPDVGMNGKIGRNHPLKGRTEGPVCVLWK</sequence>
<comment type="caution">
    <text evidence="2">The sequence shown here is derived from an EMBL/GenBank/DDBJ whole genome shotgun (WGS) entry which is preliminary data.</text>
</comment>
<evidence type="ECO:0008006" key="4">
    <source>
        <dbReference type="Google" id="ProtNLM"/>
    </source>
</evidence>
<dbReference type="EMBL" id="JAVRRF010000013">
    <property type="protein sequence ID" value="KAK5058986.1"/>
    <property type="molecule type" value="Genomic_DNA"/>
</dbReference>
<dbReference type="Gene3D" id="2.130.10.10">
    <property type="entry name" value="YVTN repeat-like/Quinoprotein amine dehydrogenase"/>
    <property type="match status" value="1"/>
</dbReference>
<dbReference type="InterPro" id="IPR015943">
    <property type="entry name" value="WD40/YVTN_repeat-like_dom_sf"/>
</dbReference>
<organism evidence="2 3">
    <name type="scientific">Exophiala sideris</name>
    <dbReference type="NCBI Taxonomy" id="1016849"/>
    <lineage>
        <taxon>Eukaryota</taxon>
        <taxon>Fungi</taxon>
        <taxon>Dikarya</taxon>
        <taxon>Ascomycota</taxon>
        <taxon>Pezizomycotina</taxon>
        <taxon>Eurotiomycetes</taxon>
        <taxon>Chaetothyriomycetidae</taxon>
        <taxon>Chaetothyriales</taxon>
        <taxon>Herpotrichiellaceae</taxon>
        <taxon>Exophiala</taxon>
    </lineage>
</organism>
<gene>
    <name evidence="2" type="ORF">LTR69_006273</name>
</gene>
<evidence type="ECO:0000313" key="3">
    <source>
        <dbReference type="Proteomes" id="UP001345691"/>
    </source>
</evidence>
<protein>
    <recommendedName>
        <fullName evidence="4">3-carboxymuconate cyclase</fullName>
    </recommendedName>
</protein>
<accession>A0ABR0J8C1</accession>
<dbReference type="PANTHER" id="PTHR30344:SF1">
    <property type="entry name" value="6-PHOSPHOGLUCONOLACTONASE"/>
    <property type="match status" value="1"/>
</dbReference>
<dbReference type="SUPFAM" id="SSF51004">
    <property type="entry name" value="C-terminal (heme d1) domain of cytochrome cd1-nitrite reductase"/>
    <property type="match status" value="1"/>
</dbReference>
<reference evidence="2 3" key="1">
    <citation type="submission" date="2023-08" db="EMBL/GenBank/DDBJ databases">
        <title>Black Yeasts Isolated from many extreme environments.</title>
        <authorList>
            <person name="Coleine C."/>
            <person name="Stajich J.E."/>
            <person name="Selbmann L."/>
        </authorList>
    </citation>
    <scope>NUCLEOTIDE SEQUENCE [LARGE SCALE GENOMIC DNA]</scope>
    <source>
        <strain evidence="2 3">CCFEE 6328</strain>
    </source>
</reference>
<evidence type="ECO:0000313" key="2">
    <source>
        <dbReference type="EMBL" id="KAK5058986.1"/>
    </source>
</evidence>
<dbReference type="InterPro" id="IPR011048">
    <property type="entry name" value="Haem_d1_sf"/>
</dbReference>
<dbReference type="PANTHER" id="PTHR30344">
    <property type="entry name" value="6-PHOSPHOGLUCONOLACTONASE-RELATED"/>
    <property type="match status" value="1"/>
</dbReference>
<dbReference type="InterPro" id="IPR050282">
    <property type="entry name" value="Cycloisomerase_2"/>
</dbReference>
<comment type="similarity">
    <text evidence="1">Belongs to the cycloisomerase 2 family.</text>
</comment>
<name>A0ABR0J8C1_9EURO</name>
<dbReference type="InterPro" id="IPR019405">
    <property type="entry name" value="Lactonase_7-beta_prop"/>
</dbReference>